<dbReference type="InterPro" id="IPR036388">
    <property type="entry name" value="WH-like_DNA-bd_sf"/>
</dbReference>
<reference evidence="2" key="1">
    <citation type="submission" date="2019-01" db="EMBL/GenBank/DDBJ databases">
        <title>Gri0909 isolated from a small marine red alga.</title>
        <authorList>
            <person name="Kim J."/>
            <person name="Jeong S.E."/>
            <person name="Jeon C.O."/>
        </authorList>
    </citation>
    <scope>NUCLEOTIDE SEQUENCE [LARGE SCALE GENOMIC DNA]</scope>
    <source>
        <strain evidence="2">Gri0909</strain>
    </source>
</reference>
<accession>A0A3S2VTX1</accession>
<dbReference type="AlphaFoldDB" id="A0A3S2VTX1"/>
<gene>
    <name evidence="1" type="ORF">EOI86_04615</name>
</gene>
<comment type="caution">
    <text evidence="1">The sequence shown here is derived from an EMBL/GenBank/DDBJ whole genome shotgun (WGS) entry which is preliminary data.</text>
</comment>
<evidence type="ECO:0000313" key="1">
    <source>
        <dbReference type="EMBL" id="RVU39751.1"/>
    </source>
</evidence>
<dbReference type="Proteomes" id="UP000287447">
    <property type="component" value="Unassembled WGS sequence"/>
</dbReference>
<dbReference type="Pfam" id="PF13412">
    <property type="entry name" value="HTH_24"/>
    <property type="match status" value="1"/>
</dbReference>
<protein>
    <submittedName>
        <fullName evidence="1">Transcriptional regulator</fullName>
    </submittedName>
</protein>
<dbReference type="GO" id="GO:0003700">
    <property type="term" value="F:DNA-binding transcription factor activity"/>
    <property type="evidence" value="ECO:0007669"/>
    <property type="project" value="InterPro"/>
</dbReference>
<keyword evidence="2" id="KW-1185">Reference proteome</keyword>
<dbReference type="OrthoDB" id="155998at2"/>
<name>A0A3S2VTX1_9PROT</name>
<dbReference type="Gene3D" id="1.10.10.10">
    <property type="entry name" value="Winged helix-like DNA-binding domain superfamily/Winged helix DNA-binding domain"/>
    <property type="match status" value="1"/>
</dbReference>
<dbReference type="EMBL" id="SADE01000001">
    <property type="protein sequence ID" value="RVU39751.1"/>
    <property type="molecule type" value="Genomic_DNA"/>
</dbReference>
<proteinExistence type="predicted"/>
<dbReference type="InterPro" id="IPR036390">
    <property type="entry name" value="WH_DNA-bd_sf"/>
</dbReference>
<organism evidence="1 2">
    <name type="scientific">Hwanghaeella grinnelliae</name>
    <dbReference type="NCBI Taxonomy" id="2500179"/>
    <lineage>
        <taxon>Bacteria</taxon>
        <taxon>Pseudomonadati</taxon>
        <taxon>Pseudomonadota</taxon>
        <taxon>Alphaproteobacteria</taxon>
        <taxon>Rhodospirillales</taxon>
        <taxon>Rhodospirillaceae</taxon>
        <taxon>Hwanghaeella</taxon>
    </lineage>
</organism>
<dbReference type="SUPFAM" id="SSF46785">
    <property type="entry name" value="Winged helix' DNA-binding domain"/>
    <property type="match status" value="1"/>
</dbReference>
<evidence type="ECO:0000313" key="2">
    <source>
        <dbReference type="Proteomes" id="UP000287447"/>
    </source>
</evidence>
<sequence>MAKQPAKPATRQAILDMLKLDGPSEAADLSAKQGISTMAVRQHLYALQEEGFVRYTESPRPVGRPAKIWALTESADRFFPDAHAELTAGLLGAMRATFGEEGLQKLIAERTSQQIRSYADLVDREDSVKGKLKVLAGIRDAEGYMASVEETEDGAFLLVENHCPICVAAQACSRLCDGELTVFRAVLGPHVAVERADHLLAGARRCAYRVTPRK</sequence>